<feature type="non-terminal residue" evidence="1">
    <location>
        <position position="1"/>
    </location>
</feature>
<organism evidence="1">
    <name type="scientific">Pararge aegeria</name>
    <name type="common">speckled wood butterfly</name>
    <dbReference type="NCBI Taxonomy" id="116150"/>
    <lineage>
        <taxon>Eukaryota</taxon>
        <taxon>Metazoa</taxon>
        <taxon>Ecdysozoa</taxon>
        <taxon>Arthropoda</taxon>
        <taxon>Hexapoda</taxon>
        <taxon>Insecta</taxon>
        <taxon>Pterygota</taxon>
        <taxon>Neoptera</taxon>
        <taxon>Endopterygota</taxon>
        <taxon>Lepidoptera</taxon>
        <taxon>Glossata</taxon>
        <taxon>Ditrysia</taxon>
        <taxon>Papilionoidea</taxon>
        <taxon>Nymphalidae</taxon>
        <taxon>Satyrinae</taxon>
        <taxon>Satyrini</taxon>
        <taxon>Parargina</taxon>
        <taxon>Pararge</taxon>
    </lineage>
</organism>
<dbReference type="AlphaFoldDB" id="S4P534"/>
<sequence>EVQNLLPNKRLWRFWYLIRGVIFFICETFHKIQKTHSIDTTTPLIWAVFCKPMSKYDTLLVVMMRVDVYQLF</sequence>
<proteinExistence type="predicted"/>
<evidence type="ECO:0000313" key="1">
    <source>
        <dbReference type="EMBL" id="JAA83768.1"/>
    </source>
</evidence>
<reference evidence="1" key="2">
    <citation type="submission" date="2013-05" db="EMBL/GenBank/DDBJ databases">
        <authorList>
            <person name="Carter J.-M."/>
            <person name="Baker S.C."/>
            <person name="Pink R."/>
            <person name="Carter D.R.F."/>
            <person name="Collins A."/>
            <person name="Tomlin J."/>
            <person name="Gibbs M."/>
            <person name="Breuker C.J."/>
        </authorList>
    </citation>
    <scope>NUCLEOTIDE SEQUENCE</scope>
    <source>
        <tissue evidence="1">Ovary</tissue>
    </source>
</reference>
<protein>
    <submittedName>
        <fullName evidence="1">Uncharacterized protein</fullName>
    </submittedName>
</protein>
<name>S4P534_9NEOP</name>
<reference evidence="1" key="1">
    <citation type="journal article" date="2013" name="BMC Genomics">
        <title>Unscrambling butterfly oogenesis.</title>
        <authorList>
            <person name="Carter J.M."/>
            <person name="Baker S.C."/>
            <person name="Pink R."/>
            <person name="Carter D.R."/>
            <person name="Collins A."/>
            <person name="Tomlin J."/>
            <person name="Gibbs M."/>
            <person name="Breuker C.J."/>
        </authorList>
    </citation>
    <scope>NUCLEOTIDE SEQUENCE</scope>
    <source>
        <tissue evidence="1">Ovary</tissue>
    </source>
</reference>
<dbReference type="EMBL" id="GAIX01008792">
    <property type="protein sequence ID" value="JAA83768.1"/>
    <property type="molecule type" value="Transcribed_RNA"/>
</dbReference>
<accession>S4P534</accession>